<evidence type="ECO:0000256" key="1">
    <source>
        <dbReference type="ARBA" id="ARBA00004141"/>
    </source>
</evidence>
<proteinExistence type="inferred from homology"/>
<name>A0A9N7R6J1_STRHE</name>
<dbReference type="AlphaFoldDB" id="A0A9N7R6J1"/>
<evidence type="ECO:0000256" key="7">
    <source>
        <dbReference type="SAM" id="Phobius"/>
    </source>
</evidence>
<dbReference type="EMBL" id="CACSLK010015718">
    <property type="protein sequence ID" value="CAA0817267.1"/>
    <property type="molecule type" value="Genomic_DNA"/>
</dbReference>
<evidence type="ECO:0000313" key="8">
    <source>
        <dbReference type="EMBL" id="CAA0817267.1"/>
    </source>
</evidence>
<keyword evidence="3" id="KW-0813">Transport</keyword>
<evidence type="ECO:0000256" key="6">
    <source>
        <dbReference type="ARBA" id="ARBA00023136"/>
    </source>
</evidence>
<evidence type="ECO:0000256" key="3">
    <source>
        <dbReference type="ARBA" id="ARBA00022448"/>
    </source>
</evidence>
<dbReference type="GO" id="GO:0005337">
    <property type="term" value="F:nucleoside transmembrane transporter activity"/>
    <property type="evidence" value="ECO:0007669"/>
    <property type="project" value="InterPro"/>
</dbReference>
<dbReference type="Proteomes" id="UP001153555">
    <property type="component" value="Unassembled WGS sequence"/>
</dbReference>
<sequence length="393" mass="43731">MTKAIVVCWFLGLGVTLSWNSILTIGDYYYQLYPYYHPARALPLVFQPFALGTLAILAYNEAKIDTRKRNLFGYILFTLSIFGLLLIDLVSSGKGGLGTFIGVCICVAGFGISTAHVEGGVVGELSFMCPQFVQSFFAGVAASGTLTSCLRLITKAAFDKTHNGLRKGVMLFLAITTLFELLCILLYGYAFNNLPIVRYFHKKAVSEGSKTVRSTQIEPVDDPNYERLSNKQLLHENIDYALDLWLIYAVTLSIFPGFLYENTGVHQLRSWYTVVLVAMFNIWDLISRYIPLADFIKLESRKALFMASLLRVLFVPCFYFTAKYGDQGWMITLVSLLGLTNGYLTVCVLTVAPKGYKAPEQNALGNLLVAFLVGGVFTGVCLSWLWIIGHGKF</sequence>
<keyword evidence="5 7" id="KW-1133">Transmembrane helix</keyword>
<feature type="transmembrane region" description="Helical" evidence="7">
    <location>
        <begin position="271"/>
        <end position="291"/>
    </location>
</feature>
<reference evidence="8" key="1">
    <citation type="submission" date="2019-12" db="EMBL/GenBank/DDBJ databases">
        <authorList>
            <person name="Scholes J."/>
        </authorList>
    </citation>
    <scope>NUCLEOTIDE SEQUENCE</scope>
</reference>
<dbReference type="PIRSF" id="PIRSF016379">
    <property type="entry name" value="ENT"/>
    <property type="match status" value="1"/>
</dbReference>
<feature type="transmembrane region" description="Helical" evidence="7">
    <location>
        <begin position="364"/>
        <end position="387"/>
    </location>
</feature>
<evidence type="ECO:0000256" key="5">
    <source>
        <dbReference type="ARBA" id="ARBA00022989"/>
    </source>
</evidence>
<dbReference type="PANTHER" id="PTHR10332:SF38">
    <property type="entry name" value="EQUILIBRATIVE NUCLEOTIDE TRANSPORTER 3-RELATED"/>
    <property type="match status" value="1"/>
</dbReference>
<comment type="caution">
    <text evidence="8">The sequence shown here is derived from an EMBL/GenBank/DDBJ whole genome shotgun (WGS) entry which is preliminary data.</text>
</comment>
<keyword evidence="9" id="KW-1185">Reference proteome</keyword>
<accession>A0A9N7R6J1</accession>
<feature type="transmembrane region" description="Helical" evidence="7">
    <location>
        <begin position="170"/>
        <end position="190"/>
    </location>
</feature>
<evidence type="ECO:0000313" key="9">
    <source>
        <dbReference type="Proteomes" id="UP001153555"/>
    </source>
</evidence>
<feature type="transmembrane region" description="Helical" evidence="7">
    <location>
        <begin position="96"/>
        <end position="115"/>
    </location>
</feature>
<evidence type="ECO:0000256" key="2">
    <source>
        <dbReference type="ARBA" id="ARBA00007965"/>
    </source>
</evidence>
<keyword evidence="4 7" id="KW-0812">Transmembrane</keyword>
<organism evidence="8 9">
    <name type="scientific">Striga hermonthica</name>
    <name type="common">Purple witchweed</name>
    <name type="synonym">Buchnera hermonthica</name>
    <dbReference type="NCBI Taxonomy" id="68872"/>
    <lineage>
        <taxon>Eukaryota</taxon>
        <taxon>Viridiplantae</taxon>
        <taxon>Streptophyta</taxon>
        <taxon>Embryophyta</taxon>
        <taxon>Tracheophyta</taxon>
        <taxon>Spermatophyta</taxon>
        <taxon>Magnoliopsida</taxon>
        <taxon>eudicotyledons</taxon>
        <taxon>Gunneridae</taxon>
        <taxon>Pentapetalae</taxon>
        <taxon>asterids</taxon>
        <taxon>lamiids</taxon>
        <taxon>Lamiales</taxon>
        <taxon>Orobanchaceae</taxon>
        <taxon>Buchnereae</taxon>
        <taxon>Striga</taxon>
    </lineage>
</organism>
<keyword evidence="6 7" id="KW-0472">Membrane</keyword>
<feature type="transmembrane region" description="Helical" evidence="7">
    <location>
        <begin position="240"/>
        <end position="259"/>
    </location>
</feature>
<dbReference type="Pfam" id="PF01733">
    <property type="entry name" value="Nucleoside_tran"/>
    <property type="match status" value="1"/>
</dbReference>
<comment type="subcellular location">
    <subcellularLocation>
        <location evidence="1">Membrane</location>
        <topology evidence="1">Multi-pass membrane protein</topology>
    </subcellularLocation>
</comment>
<dbReference type="PANTHER" id="PTHR10332">
    <property type="entry name" value="EQUILIBRATIVE NUCLEOSIDE TRANSPORTER"/>
    <property type="match status" value="1"/>
</dbReference>
<evidence type="ECO:0000256" key="4">
    <source>
        <dbReference type="ARBA" id="ARBA00022692"/>
    </source>
</evidence>
<dbReference type="OrthoDB" id="1856718at2759"/>
<feature type="transmembrane region" description="Helical" evidence="7">
    <location>
        <begin position="42"/>
        <end position="59"/>
    </location>
</feature>
<gene>
    <name evidence="8" type="ORF">SHERM_16934</name>
</gene>
<dbReference type="InterPro" id="IPR002259">
    <property type="entry name" value="Eqnu_transpt"/>
</dbReference>
<feature type="transmembrane region" description="Helical" evidence="7">
    <location>
        <begin position="71"/>
        <end position="90"/>
    </location>
</feature>
<feature type="transmembrane region" description="Helical" evidence="7">
    <location>
        <begin position="328"/>
        <end position="352"/>
    </location>
</feature>
<protein>
    <submittedName>
        <fullName evidence="8">Equilibrative nucleotide transporter 3</fullName>
    </submittedName>
</protein>
<feature type="transmembrane region" description="Helical" evidence="7">
    <location>
        <begin position="136"/>
        <end position="158"/>
    </location>
</feature>
<comment type="similarity">
    <text evidence="2">Belongs to the SLC29A/ENT transporter (TC 2.A.57) family.</text>
</comment>
<dbReference type="GO" id="GO:0005886">
    <property type="term" value="C:plasma membrane"/>
    <property type="evidence" value="ECO:0007669"/>
    <property type="project" value="TreeGrafter"/>
</dbReference>
<feature type="transmembrane region" description="Helical" evidence="7">
    <location>
        <begin position="303"/>
        <end position="322"/>
    </location>
</feature>